<proteinExistence type="predicted"/>
<evidence type="ECO:0000313" key="3">
    <source>
        <dbReference type="Proteomes" id="UP000238836"/>
    </source>
</evidence>
<evidence type="ECO:0008006" key="4">
    <source>
        <dbReference type="Google" id="ProtNLM"/>
    </source>
</evidence>
<organism evidence="2 3">
    <name type="scientific">Laceyella sediminis</name>
    <dbReference type="NCBI Taxonomy" id="573074"/>
    <lineage>
        <taxon>Bacteria</taxon>
        <taxon>Bacillati</taxon>
        <taxon>Bacillota</taxon>
        <taxon>Bacilli</taxon>
        <taxon>Bacillales</taxon>
        <taxon>Thermoactinomycetaceae</taxon>
        <taxon>Laceyella</taxon>
    </lineage>
</organism>
<dbReference type="EMBL" id="PVTZ01000003">
    <property type="protein sequence ID" value="PRZ15912.1"/>
    <property type="molecule type" value="Genomic_DNA"/>
</dbReference>
<comment type="caution">
    <text evidence="2">The sequence shown here is derived from an EMBL/GenBank/DDBJ whole genome shotgun (WGS) entry which is preliminary data.</text>
</comment>
<feature type="transmembrane region" description="Helical" evidence="1">
    <location>
        <begin position="110"/>
        <end position="133"/>
    </location>
</feature>
<keyword evidence="3" id="KW-1185">Reference proteome</keyword>
<gene>
    <name evidence="2" type="ORF">CLV36_103138</name>
</gene>
<protein>
    <recommendedName>
        <fullName evidence="4">DoxX-like protein</fullName>
    </recommendedName>
</protein>
<sequence length="159" mass="18208">MKKRLWRALCKSFPMTLRWFMAMIFLLYGGVKLIFGQFGHIPLNEITQAAAQKGEGFAITWAFFGYSRPYELFVGLGEVIPALLLLNPRTATLGAVMYFPVAFNVMLVNYFYHIGVHDLSTVLVIMNLVLLWLDRRKLLMIFWKNIPTGQASEKGREVA</sequence>
<accession>A0ABX5ESM6</accession>
<reference evidence="2 3" key="1">
    <citation type="submission" date="2018-03" db="EMBL/GenBank/DDBJ databases">
        <title>Genomic Encyclopedia of Archaeal and Bacterial Type Strains, Phase II (KMG-II): from individual species to whole genera.</title>
        <authorList>
            <person name="Goeker M."/>
        </authorList>
    </citation>
    <scope>NUCLEOTIDE SEQUENCE [LARGE SCALE GENOMIC DNA]</scope>
    <source>
        <strain evidence="2 3">RHA1</strain>
    </source>
</reference>
<name>A0ABX5ESM6_9BACL</name>
<dbReference type="Proteomes" id="UP000238836">
    <property type="component" value="Unassembled WGS sequence"/>
</dbReference>
<keyword evidence="1" id="KW-0812">Transmembrane</keyword>
<keyword evidence="1" id="KW-0472">Membrane</keyword>
<evidence type="ECO:0000313" key="2">
    <source>
        <dbReference type="EMBL" id="PRZ15912.1"/>
    </source>
</evidence>
<keyword evidence="1" id="KW-1133">Transmembrane helix</keyword>
<evidence type="ECO:0000256" key="1">
    <source>
        <dbReference type="SAM" id="Phobius"/>
    </source>
</evidence>
<feature type="transmembrane region" description="Helical" evidence="1">
    <location>
        <begin position="20"/>
        <end position="38"/>
    </location>
</feature>